<proteinExistence type="predicted"/>
<dbReference type="Proteomes" id="UP000016200">
    <property type="component" value="Unassembled WGS sequence"/>
</dbReference>
<reference evidence="1 2" key="1">
    <citation type="submission" date="2013-04" db="EMBL/GenBank/DDBJ databases">
        <title>Genome sequence of Chlamydia psittaci 10-1398/11.</title>
        <authorList>
            <person name="Huot-Creasy H."/>
            <person name="McCracken C.L."/>
            <person name="Humphries M."/>
            <person name="Sachse K."/>
            <person name="Laroucau K."/>
            <person name="Bavoil P."/>
            <person name="Myers G.S."/>
        </authorList>
    </citation>
    <scope>NUCLEOTIDE SEQUENCE [LARGE SCALE GENOMIC DNA]</scope>
    <source>
        <strain evidence="1 2">10_1398_11</strain>
    </source>
</reference>
<dbReference type="PATRIC" id="fig|1238237.3.peg.9"/>
<dbReference type="HOGENOM" id="CLU_3286982_0_0_0"/>
<dbReference type="AlphaFoldDB" id="S7J5N2"/>
<name>S7J5N2_9CHLA</name>
<evidence type="ECO:0000313" key="1">
    <source>
        <dbReference type="EMBL" id="EPP35709.1"/>
    </source>
</evidence>
<sequence length="40" mass="4395">MPFACFLTSLLVALLPFRSFLFFALPVVLSPSAFHGRSGH</sequence>
<protein>
    <submittedName>
        <fullName evidence="1">Putative membrane protein</fullName>
    </submittedName>
</protein>
<gene>
    <name evidence="1" type="ORF">CP10139811_1450</name>
</gene>
<evidence type="ECO:0000313" key="2">
    <source>
        <dbReference type="Proteomes" id="UP000016200"/>
    </source>
</evidence>
<accession>S7J5N2</accession>
<organism evidence="1 2">
    <name type="scientific">Chlamydia ibidis</name>
    <dbReference type="NCBI Taxonomy" id="1405396"/>
    <lineage>
        <taxon>Bacteria</taxon>
        <taxon>Pseudomonadati</taxon>
        <taxon>Chlamydiota</taxon>
        <taxon>Chlamydiia</taxon>
        <taxon>Chlamydiales</taxon>
        <taxon>Chlamydiaceae</taxon>
        <taxon>Chlamydia/Chlamydophila group</taxon>
        <taxon>Chlamydia</taxon>
    </lineage>
</organism>
<dbReference type="EMBL" id="ATNB01000021">
    <property type="protein sequence ID" value="EPP35709.1"/>
    <property type="molecule type" value="Genomic_DNA"/>
</dbReference>
<comment type="caution">
    <text evidence="1">The sequence shown here is derived from an EMBL/GenBank/DDBJ whole genome shotgun (WGS) entry which is preliminary data.</text>
</comment>